<proteinExistence type="predicted"/>
<accession>A0A7C6EC76</accession>
<organism evidence="2">
    <name type="scientific">candidate division WOR-3 bacterium</name>
    <dbReference type="NCBI Taxonomy" id="2052148"/>
    <lineage>
        <taxon>Bacteria</taxon>
        <taxon>Bacteria division WOR-3</taxon>
    </lineage>
</organism>
<keyword evidence="1" id="KW-0472">Membrane</keyword>
<reference evidence="2" key="1">
    <citation type="journal article" date="2020" name="mSystems">
        <title>Genome- and Community-Level Interaction Insights into Carbon Utilization and Element Cycling Functions of Hydrothermarchaeota in Hydrothermal Sediment.</title>
        <authorList>
            <person name="Zhou Z."/>
            <person name="Liu Y."/>
            <person name="Xu W."/>
            <person name="Pan J."/>
            <person name="Luo Z.H."/>
            <person name="Li M."/>
        </authorList>
    </citation>
    <scope>NUCLEOTIDE SEQUENCE [LARGE SCALE GENOMIC DNA]</scope>
    <source>
        <strain evidence="2">SpSt-876</strain>
    </source>
</reference>
<gene>
    <name evidence="2" type="ORF">ENW73_10070</name>
</gene>
<keyword evidence="1" id="KW-1133">Transmembrane helix</keyword>
<evidence type="ECO:0000256" key="1">
    <source>
        <dbReference type="SAM" id="Phobius"/>
    </source>
</evidence>
<dbReference type="EMBL" id="DTLI01000244">
    <property type="protein sequence ID" value="HHS53175.1"/>
    <property type="molecule type" value="Genomic_DNA"/>
</dbReference>
<dbReference type="AlphaFoldDB" id="A0A7C6EC76"/>
<comment type="caution">
    <text evidence="2">The sequence shown here is derived from an EMBL/GenBank/DDBJ whole genome shotgun (WGS) entry which is preliminary data.</text>
</comment>
<keyword evidence="1" id="KW-0812">Transmembrane</keyword>
<evidence type="ECO:0000313" key="2">
    <source>
        <dbReference type="EMBL" id="HHS53175.1"/>
    </source>
</evidence>
<protein>
    <submittedName>
        <fullName evidence="2">Uncharacterized protein</fullName>
    </submittedName>
</protein>
<feature type="transmembrane region" description="Helical" evidence="1">
    <location>
        <begin position="29"/>
        <end position="57"/>
    </location>
</feature>
<name>A0A7C6EC76_UNCW3</name>
<sequence length="68" mass="8100">MRNLILLIIIVFSFGLAQGWTFPERGYMFRFGIVSFLFLVLLFLLFSIIFWGVYLFLVKGKSREEKKE</sequence>